<dbReference type="EMBL" id="OZ035830">
    <property type="protein sequence ID" value="CAL1612960.1"/>
    <property type="molecule type" value="Genomic_DNA"/>
</dbReference>
<organism evidence="3 4">
    <name type="scientific">Knipowitschia caucasica</name>
    <name type="common">Caucasian dwarf goby</name>
    <name type="synonym">Pomatoschistus caucasicus</name>
    <dbReference type="NCBI Taxonomy" id="637954"/>
    <lineage>
        <taxon>Eukaryota</taxon>
        <taxon>Metazoa</taxon>
        <taxon>Chordata</taxon>
        <taxon>Craniata</taxon>
        <taxon>Vertebrata</taxon>
        <taxon>Euteleostomi</taxon>
        <taxon>Actinopterygii</taxon>
        <taxon>Neopterygii</taxon>
        <taxon>Teleostei</taxon>
        <taxon>Neoteleostei</taxon>
        <taxon>Acanthomorphata</taxon>
        <taxon>Gobiaria</taxon>
        <taxon>Gobiiformes</taxon>
        <taxon>Gobioidei</taxon>
        <taxon>Gobiidae</taxon>
        <taxon>Gobiinae</taxon>
        <taxon>Knipowitschia</taxon>
    </lineage>
</organism>
<keyword evidence="4" id="KW-1185">Reference proteome</keyword>
<feature type="chain" id="PRO_5043528119" description="Secreted protein" evidence="2">
    <location>
        <begin position="21"/>
        <end position="163"/>
    </location>
</feature>
<dbReference type="AlphaFoldDB" id="A0AAV2MHU3"/>
<evidence type="ECO:0000256" key="2">
    <source>
        <dbReference type="SAM" id="SignalP"/>
    </source>
</evidence>
<name>A0AAV2MHU3_KNICA</name>
<reference evidence="3 4" key="1">
    <citation type="submission" date="2024-04" db="EMBL/GenBank/DDBJ databases">
        <authorList>
            <person name="Waldvogel A.-M."/>
            <person name="Schoenle A."/>
        </authorList>
    </citation>
    <scope>NUCLEOTIDE SEQUENCE [LARGE SCALE GENOMIC DNA]</scope>
</reference>
<dbReference type="Proteomes" id="UP001497482">
    <property type="component" value="Chromosome 8"/>
</dbReference>
<gene>
    <name evidence="3" type="ORF">KC01_LOCUS39235</name>
</gene>
<proteinExistence type="predicted"/>
<sequence length="163" mass="17043">MFAAMLGVALVSCGLGLGRCAAVGGAAVRVGVASEGAGSNRRRLSSMVFCISVLELSSRDTLAPLIAPPARIMPTRASSSVANTMNASPRSPPTMCTPPSGMVRPLKKWRMSMVPATIGKPCSRITTAMRSAYGQKATGKTRANHSRVTAVHSQSYKAKHLQT</sequence>
<accession>A0AAV2MHU3</accession>
<feature type="signal peptide" evidence="2">
    <location>
        <begin position="1"/>
        <end position="20"/>
    </location>
</feature>
<evidence type="ECO:0000256" key="1">
    <source>
        <dbReference type="SAM" id="MobiDB-lite"/>
    </source>
</evidence>
<keyword evidence="2" id="KW-0732">Signal</keyword>
<feature type="region of interest" description="Disordered" evidence="1">
    <location>
        <begin position="81"/>
        <end position="101"/>
    </location>
</feature>
<evidence type="ECO:0008006" key="5">
    <source>
        <dbReference type="Google" id="ProtNLM"/>
    </source>
</evidence>
<evidence type="ECO:0000313" key="4">
    <source>
        <dbReference type="Proteomes" id="UP001497482"/>
    </source>
</evidence>
<evidence type="ECO:0000313" key="3">
    <source>
        <dbReference type="EMBL" id="CAL1612960.1"/>
    </source>
</evidence>
<protein>
    <recommendedName>
        <fullName evidence="5">Secreted protein</fullName>
    </recommendedName>
</protein>
<feature type="region of interest" description="Disordered" evidence="1">
    <location>
        <begin position="136"/>
        <end position="163"/>
    </location>
</feature>